<reference evidence="2 3" key="1">
    <citation type="journal article" date="2015" name="Arch. Virol.">
        <title>Taxonomy proposal for Old World monkey adenoviruses: characterisation of several non-human, non-ape primate adenovirus lineages.</title>
        <authorList>
            <person name="Panto L."/>
            <person name="Podgorski I.I."/>
            <person name="Janoska M."/>
            <person name="Marko O."/>
            <person name="Harrach B."/>
        </authorList>
    </citation>
    <scope>NUCLEOTIDE SEQUENCE [LARGE SCALE GENOMIC DNA]</scope>
    <source>
        <strain evidence="2">P-9</strain>
    </source>
</reference>
<dbReference type="EMBL" id="KP329563">
    <property type="protein sequence ID" value="ALE30373.1"/>
    <property type="molecule type" value="Genomic_DNA"/>
</dbReference>
<keyword evidence="1" id="KW-1133">Transmembrane helix</keyword>
<dbReference type="Proteomes" id="UP000099964">
    <property type="component" value="Segment"/>
</dbReference>
<dbReference type="GeneID" id="26100546"/>
<organism evidence="2 3">
    <name type="scientific">Simian adenovirus 13</name>
    <dbReference type="NCBI Taxonomy" id="38432"/>
    <lineage>
        <taxon>Viruses</taxon>
        <taxon>Varidnaviria</taxon>
        <taxon>Bamfordvirae</taxon>
        <taxon>Preplasmiviricota</taxon>
        <taxon>Polisuviricotina</taxon>
        <taxon>Pharingeaviricetes</taxon>
        <taxon>Rowavirales</taxon>
        <taxon>Adenoviridae</taxon>
        <taxon>Mastadenovirus</taxon>
        <taxon>Mastadenovirus macacae</taxon>
        <taxon>Simian mastadenovirus D</taxon>
    </lineage>
</organism>
<proteinExistence type="predicted"/>
<evidence type="ECO:0000313" key="2">
    <source>
        <dbReference type="EMBL" id="ALE30373.1"/>
    </source>
</evidence>
<accession>A0A0M5LBH0</accession>
<keyword evidence="1" id="KW-0812">Transmembrane</keyword>
<dbReference type="RefSeq" id="YP_009174028.1">
    <property type="nucleotide sequence ID" value="NC_028103.1"/>
</dbReference>
<protein>
    <submittedName>
        <fullName evidence="2">CR1-beta</fullName>
    </submittedName>
</protein>
<evidence type="ECO:0000256" key="1">
    <source>
        <dbReference type="SAM" id="Phobius"/>
    </source>
</evidence>
<dbReference type="OrthoDB" id="37271at10239"/>
<name>A0A0M5LBH0_9ADEN</name>
<keyword evidence="1" id="KW-0472">Membrane</keyword>
<dbReference type="KEGG" id="vg:26100546"/>
<feature type="transmembrane region" description="Helical" evidence="1">
    <location>
        <begin position="109"/>
        <end position="131"/>
    </location>
</feature>
<sequence length="155" mass="17710">MKFLLFTILFSLCGSSHSVFYPPPNCYVTSRWDPNCHIQILCPDNSTIYYSNTSVVGSLTLNPEDNPPDHYLINHTLSNGKTALYNFTFPMATLCTITEATDSGYDFTVLFLLLMVVALILLLAALACLFYHYCRWWRKGSYTLPHDQRSIHLEI</sequence>
<keyword evidence="3" id="KW-1185">Reference proteome</keyword>
<evidence type="ECO:0000313" key="3">
    <source>
        <dbReference type="Proteomes" id="UP000099964"/>
    </source>
</evidence>